<sequence>MLVAGLVGGMAAGARAGSSEHDQQYAAWRETYYGANVIEYCGFITDEVKDGFRRKVQFLRAWSGMPAAIEWRIRVWAAVRADYQYLDHSLGGHRTWCQTDGLSAVRSFLAFRQRDMAREAGATE</sequence>
<dbReference type="EMBL" id="CP042906">
    <property type="protein sequence ID" value="QEX16988.1"/>
    <property type="molecule type" value="Genomic_DNA"/>
</dbReference>
<organism evidence="1 2">
    <name type="scientific">Hypericibacter terrae</name>
    <dbReference type="NCBI Taxonomy" id="2602015"/>
    <lineage>
        <taxon>Bacteria</taxon>
        <taxon>Pseudomonadati</taxon>
        <taxon>Pseudomonadota</taxon>
        <taxon>Alphaproteobacteria</taxon>
        <taxon>Rhodospirillales</taxon>
        <taxon>Dongiaceae</taxon>
        <taxon>Hypericibacter</taxon>
    </lineage>
</organism>
<dbReference type="Proteomes" id="UP000326202">
    <property type="component" value="Chromosome"/>
</dbReference>
<reference evidence="1 2" key="1">
    <citation type="submission" date="2019-08" db="EMBL/GenBank/DDBJ databases">
        <title>Hyperibacter terrae gen. nov., sp. nov. and Hyperibacter viscosus sp. nov., two new members in the family Rhodospirillaceae isolated from the rhizosphere of Hypericum perforatum.</title>
        <authorList>
            <person name="Noviana Z."/>
        </authorList>
    </citation>
    <scope>NUCLEOTIDE SEQUENCE [LARGE SCALE GENOMIC DNA]</scope>
    <source>
        <strain evidence="1 2">R5913</strain>
    </source>
</reference>
<dbReference type="AlphaFoldDB" id="A0A5J6MHJ3"/>
<protein>
    <submittedName>
        <fullName evidence="1">Uncharacterized protein</fullName>
    </submittedName>
</protein>
<accession>A0A5J6MHJ3</accession>
<evidence type="ECO:0000313" key="2">
    <source>
        <dbReference type="Proteomes" id="UP000326202"/>
    </source>
</evidence>
<proteinExistence type="predicted"/>
<keyword evidence="2" id="KW-1185">Reference proteome</keyword>
<dbReference type="KEGG" id="htq:FRZ44_22840"/>
<evidence type="ECO:0000313" key="1">
    <source>
        <dbReference type="EMBL" id="QEX16988.1"/>
    </source>
</evidence>
<name>A0A5J6MHJ3_9PROT</name>
<gene>
    <name evidence="1" type="ORF">FRZ44_22840</name>
</gene>